<accession>A0ACB0YK22</accession>
<evidence type="ECO:0000313" key="2">
    <source>
        <dbReference type="Proteomes" id="UP001497535"/>
    </source>
</evidence>
<dbReference type="Proteomes" id="UP001497535">
    <property type="component" value="Unassembled WGS sequence"/>
</dbReference>
<dbReference type="EMBL" id="CAVMJV010000014">
    <property type="protein sequence ID" value="CAK5050254.1"/>
    <property type="molecule type" value="Genomic_DNA"/>
</dbReference>
<reference evidence="1" key="1">
    <citation type="submission" date="2023-11" db="EMBL/GenBank/DDBJ databases">
        <authorList>
            <person name="Poullet M."/>
        </authorList>
    </citation>
    <scope>NUCLEOTIDE SEQUENCE</scope>
    <source>
        <strain evidence="1">E1834</strain>
    </source>
</reference>
<name>A0ACB0YK22_MELEN</name>
<organism evidence="1 2">
    <name type="scientific">Meloidogyne enterolobii</name>
    <name type="common">Root-knot nematode worm</name>
    <name type="synonym">Meloidogyne mayaguensis</name>
    <dbReference type="NCBI Taxonomy" id="390850"/>
    <lineage>
        <taxon>Eukaryota</taxon>
        <taxon>Metazoa</taxon>
        <taxon>Ecdysozoa</taxon>
        <taxon>Nematoda</taxon>
        <taxon>Chromadorea</taxon>
        <taxon>Rhabditida</taxon>
        <taxon>Tylenchina</taxon>
        <taxon>Tylenchomorpha</taxon>
        <taxon>Tylenchoidea</taxon>
        <taxon>Meloidogynidae</taxon>
        <taxon>Meloidogyninae</taxon>
        <taxon>Meloidogyne</taxon>
    </lineage>
</organism>
<proteinExistence type="predicted"/>
<protein>
    <submittedName>
        <fullName evidence="1">Uncharacterized protein</fullName>
    </submittedName>
</protein>
<sequence>MAARPFGPYPLAETSLTLKSAIFNLQSLITVLLLLICACTYLRAILPALIDRNKQGIPGLFWKCARIGERLSLWVSFGCFCMAAFLLFF</sequence>
<comment type="caution">
    <text evidence="1">The sequence shown here is derived from an EMBL/GenBank/DDBJ whole genome shotgun (WGS) entry which is preliminary data.</text>
</comment>
<evidence type="ECO:0000313" key="1">
    <source>
        <dbReference type="EMBL" id="CAK5050254.1"/>
    </source>
</evidence>
<keyword evidence="2" id="KW-1185">Reference proteome</keyword>
<gene>
    <name evidence="1" type="ORF">MENTE1834_LOCUS13254</name>
</gene>